<dbReference type="RefSeq" id="WP_104615946.1">
    <property type="nucleotide sequence ID" value="NZ_CP167817.1"/>
</dbReference>
<dbReference type="Pfam" id="PF05567">
    <property type="entry name" value="T4P_PilY1"/>
    <property type="match status" value="1"/>
</dbReference>
<dbReference type="EMBL" id="MDEE01000016">
    <property type="protein sequence ID" value="PPU55786.1"/>
    <property type="molecule type" value="Genomic_DNA"/>
</dbReference>
<evidence type="ECO:0000256" key="1">
    <source>
        <dbReference type="ARBA" id="ARBA00022723"/>
    </source>
</evidence>
<keyword evidence="1" id="KW-0479">Metal-binding</keyword>
<protein>
    <recommendedName>
        <fullName evidence="3">PilY1 beta-propeller domain-containing protein</fullName>
    </recommendedName>
</protein>
<evidence type="ECO:0000313" key="4">
    <source>
        <dbReference type="EMBL" id="PPU55786.1"/>
    </source>
</evidence>
<feature type="domain" description="PilY1 beta-propeller" evidence="3">
    <location>
        <begin position="730"/>
        <end position="1087"/>
    </location>
</feature>
<evidence type="ECO:0000313" key="5">
    <source>
        <dbReference type="Proteomes" id="UP000238908"/>
    </source>
</evidence>
<dbReference type="Proteomes" id="UP000238908">
    <property type="component" value="Unassembled WGS sequence"/>
</dbReference>
<keyword evidence="2" id="KW-0106">Calcium</keyword>
<name>A0A2S7C2H7_9XANT</name>
<sequence>MLARQDNLKFVALIATAALFTYGIYAAFSAQGQGELAQAPMNTQSPAQAAFIMAVDDSNSMGFEMLTSIGDLNMRWNSCSRSFFSGSGVFYAGGDNCTINLGGLIYLFPHADFDKAYGGDAMPPIDQFGFARSPSYNKTYFDPATLYSPWRKADNTLWDDAVPSATRADPRPEMAVPYGVTYDLTSNRASTTESFYIPRNTIIPNLTGTGVRYRFNGAWTTVSRTFNGTSGRNNNGDNDPSGNPIGNAAYSFDYFPATFYLPAASPAPTGYKSADINRPLALNACGPNCNLRRYQIKLENYESGDDYNAAIKNFANWFQYHRNRTLAMIGSMTQSLANVNNMRIGYFTINAPRTVDVVMYQMPGDRPSLYSAINTLSLKGGTPNRSAVGYLGEQFRRTDAGAPVQLSCQKNAGMLFTDGYTNSSDDSAVGNEDGVDGIAPFADSYSGTIADIAAKYYGGSAVPLRTGGVFAAGRVKAPDACSTLASTSPDWKRLDCETDLHMNFYGITLGAQGRIYEVNAAATADPYATPPNWNLLPDPSLVDDGTVIDELWHATINSRGEFVNAKTPDEVTAAMRRILSNVAAGATPSGSIALTGSRVGAGSFTVVPFYEPLNNGTDWYGKLTAQQVSSSNSTGDIGYSDIWEASALIPQFSSRNVFFGTSAGMVAFNSTNVKLADLCSNTTSGMSTCTDALITTRLKVNISQAIDYLRGSQALETSSTTPLRKRTTRLGDIVNSAPVIEASTDDFGYRSMYDAASNKFDPYNYAAYLKSKVAAGRSMVYVGANDGMLHGFNAKTGVEQFAYIPQTALGHMGNLLFPYNAADKNNQYFQHRYYVDGPITVSDVASGVDSWSTALVGSSGAGGKSVFAFNVTNPSSFSASSRLWEISDSSSNASIAKNIGNVLGQPVIVPVRSSAGTVRWKAIFGNGYGSANGRAVLFVVDILSGSVNLLPALESGINTANGLGNVVVLDRFSGSTATTSGRDGYADTVYAADQLGAIWKFDLRSLSSNPATPETAATLTLPLFVAKDAQGIRQTILGGIRASSGTGGGVMLFFGTGGFSFRTDASDTSPQTLYAVLDRGSVSTVQRSDLLQQKTVSTSSDSRTTTTLAIPSGGSGWYLDLSGKGERFVGNPAIENGIVFFPTFQPGSTDGCLPGGTNWLYGLNAMSGAAQLSGVRVGSLAGDSYSASTGAVALKTDGSAPVKDVAVMTTPRRSPLASDASSTDLANALAGQCSMVVQVSGSKPLFMARACGRQSWRQVK</sequence>
<comment type="caution">
    <text evidence="4">The sequence shown here is derived from an EMBL/GenBank/DDBJ whole genome shotgun (WGS) entry which is preliminary data.</text>
</comment>
<evidence type="ECO:0000259" key="3">
    <source>
        <dbReference type="Pfam" id="PF05567"/>
    </source>
</evidence>
<gene>
    <name evidence="4" type="ORF">XdyCFBP7245_12410</name>
</gene>
<evidence type="ECO:0000256" key="2">
    <source>
        <dbReference type="ARBA" id="ARBA00022837"/>
    </source>
</evidence>
<reference evidence="4 5" key="1">
    <citation type="submission" date="2016-08" db="EMBL/GenBank/DDBJ databases">
        <authorList>
            <person name="Seilhamer J.J."/>
        </authorList>
    </citation>
    <scope>NUCLEOTIDE SEQUENCE [LARGE SCALE GENOMIC DNA]</scope>
    <source>
        <strain evidence="4 5">CFBP7245</strain>
    </source>
</reference>
<dbReference type="InterPro" id="IPR008707">
    <property type="entry name" value="B-propeller_PilY1"/>
</dbReference>
<dbReference type="AlphaFoldDB" id="A0A2S7C2H7"/>
<dbReference type="GO" id="GO:0046872">
    <property type="term" value="F:metal ion binding"/>
    <property type="evidence" value="ECO:0007669"/>
    <property type="project" value="UniProtKB-KW"/>
</dbReference>
<proteinExistence type="predicted"/>
<accession>A0A2S7C2H7</accession>
<organism evidence="4 5">
    <name type="scientific">Xanthomonas dyei</name>
    <dbReference type="NCBI Taxonomy" id="743699"/>
    <lineage>
        <taxon>Bacteria</taxon>
        <taxon>Pseudomonadati</taxon>
        <taxon>Pseudomonadota</taxon>
        <taxon>Gammaproteobacteria</taxon>
        <taxon>Lysobacterales</taxon>
        <taxon>Lysobacteraceae</taxon>
        <taxon>Xanthomonas</taxon>
    </lineage>
</organism>